<proteinExistence type="predicted"/>
<dbReference type="EMBL" id="AP023440">
    <property type="protein sequence ID" value="BCL32416.1"/>
    <property type="molecule type" value="Genomic_DNA"/>
</dbReference>
<protein>
    <submittedName>
        <fullName evidence="2">Uncharacterized protein</fullName>
    </submittedName>
</protein>
<reference evidence="2 3" key="1">
    <citation type="journal article" date="2014" name="Int. J. Syst. Evol. Microbiol.">
        <title>Complete genome sequence of Corynebacterium casei LMG S-19264T (=DSM 44701T), isolated from a smear-ripened cheese.</title>
        <authorList>
            <consortium name="US DOE Joint Genome Institute (JGI-PGF)"/>
            <person name="Walter F."/>
            <person name="Albersmeier A."/>
            <person name="Kalinowski J."/>
            <person name="Ruckert C."/>
        </authorList>
    </citation>
    <scope>NUCLEOTIDE SEQUENCE [LARGE SCALE GENOMIC DNA]</scope>
    <source>
        <strain evidence="2 3">JCM 4677</strain>
    </source>
</reference>
<dbReference type="KEGG" id="sgm:GCM10017557_72750"/>
<sequence>MPGTPRARTERRSFPTEIHQKGPSTDLVRQQVIRSFRGRRNLVLSALSGKEPPQSERNAQRRAGH</sequence>
<feature type="region of interest" description="Disordered" evidence="1">
    <location>
        <begin position="1"/>
        <end position="29"/>
    </location>
</feature>
<feature type="compositionally biased region" description="Basic and acidic residues" evidence="1">
    <location>
        <begin position="7"/>
        <end position="20"/>
    </location>
</feature>
<keyword evidence="3" id="KW-1185">Reference proteome</keyword>
<evidence type="ECO:0000313" key="2">
    <source>
        <dbReference type="EMBL" id="BCL32416.1"/>
    </source>
</evidence>
<dbReference type="Proteomes" id="UP000516444">
    <property type="component" value="Chromosome"/>
</dbReference>
<evidence type="ECO:0000256" key="1">
    <source>
        <dbReference type="SAM" id="MobiDB-lite"/>
    </source>
</evidence>
<feature type="region of interest" description="Disordered" evidence="1">
    <location>
        <begin position="44"/>
        <end position="65"/>
    </location>
</feature>
<name>A0A7G1PFA6_9ACTN</name>
<accession>A0A7G1PFA6</accession>
<dbReference type="AlphaFoldDB" id="A0A7G1PFA6"/>
<organism evidence="2 3">
    <name type="scientific">Streptomyces aurantiacus</name>
    <dbReference type="NCBI Taxonomy" id="47760"/>
    <lineage>
        <taxon>Bacteria</taxon>
        <taxon>Bacillati</taxon>
        <taxon>Actinomycetota</taxon>
        <taxon>Actinomycetes</taxon>
        <taxon>Kitasatosporales</taxon>
        <taxon>Streptomycetaceae</taxon>
        <taxon>Streptomyces</taxon>
        <taxon>Streptomyces aurantiacus group</taxon>
    </lineage>
</organism>
<gene>
    <name evidence="2" type="ORF">GCM10017557_72750</name>
</gene>
<evidence type="ECO:0000313" key="3">
    <source>
        <dbReference type="Proteomes" id="UP000516444"/>
    </source>
</evidence>